<keyword evidence="1" id="KW-0812">Transmembrane</keyword>
<keyword evidence="3" id="KW-1185">Reference proteome</keyword>
<keyword evidence="1" id="KW-0472">Membrane</keyword>
<dbReference type="AlphaFoldDB" id="A0A4Z0GXV9"/>
<accession>A0A4Z0GXV9</accession>
<gene>
    <name evidence="2" type="ORF">E4663_16570</name>
</gene>
<feature type="transmembrane region" description="Helical" evidence="1">
    <location>
        <begin position="225"/>
        <end position="243"/>
    </location>
</feature>
<reference evidence="2 3" key="1">
    <citation type="journal article" date="2003" name="Int. J. Syst. Evol. Microbiol.">
        <title>Halobacillus salinus sp. nov., isolated from a salt lake on the coast of the East Sea in Korea.</title>
        <authorList>
            <person name="Yoon J.H."/>
            <person name="Kang K.H."/>
            <person name="Park Y.H."/>
        </authorList>
    </citation>
    <scope>NUCLEOTIDE SEQUENCE [LARGE SCALE GENOMIC DNA]</scope>
    <source>
        <strain evidence="2 3">HSL-3</strain>
    </source>
</reference>
<feature type="transmembrane region" description="Helical" evidence="1">
    <location>
        <begin position="128"/>
        <end position="153"/>
    </location>
</feature>
<evidence type="ECO:0000313" key="2">
    <source>
        <dbReference type="EMBL" id="TGB01419.1"/>
    </source>
</evidence>
<comment type="caution">
    <text evidence="2">The sequence shown here is derived from an EMBL/GenBank/DDBJ whole genome shotgun (WGS) entry which is preliminary data.</text>
</comment>
<protein>
    <submittedName>
        <fullName evidence="2">Uncharacterized protein</fullName>
    </submittedName>
</protein>
<dbReference type="EMBL" id="SRJC01000006">
    <property type="protein sequence ID" value="TGB01419.1"/>
    <property type="molecule type" value="Genomic_DNA"/>
</dbReference>
<keyword evidence="1" id="KW-1133">Transmembrane helix</keyword>
<feature type="transmembrane region" description="Helical" evidence="1">
    <location>
        <begin position="20"/>
        <end position="38"/>
    </location>
</feature>
<feature type="transmembrane region" description="Helical" evidence="1">
    <location>
        <begin position="98"/>
        <end position="116"/>
    </location>
</feature>
<dbReference type="Proteomes" id="UP000297982">
    <property type="component" value="Unassembled WGS sequence"/>
</dbReference>
<evidence type="ECO:0000256" key="1">
    <source>
        <dbReference type="SAM" id="Phobius"/>
    </source>
</evidence>
<feature type="transmembrane region" description="Helical" evidence="1">
    <location>
        <begin position="44"/>
        <end position="64"/>
    </location>
</feature>
<dbReference type="RefSeq" id="WP_135328450.1">
    <property type="nucleotide sequence ID" value="NZ_SRJC01000006.1"/>
</dbReference>
<proteinExistence type="predicted"/>
<organism evidence="2 3">
    <name type="scientific">Halobacillus salinus</name>
    <dbReference type="NCBI Taxonomy" id="192814"/>
    <lineage>
        <taxon>Bacteria</taxon>
        <taxon>Bacillati</taxon>
        <taxon>Bacillota</taxon>
        <taxon>Bacilli</taxon>
        <taxon>Bacillales</taxon>
        <taxon>Bacillaceae</taxon>
        <taxon>Halobacillus</taxon>
    </lineage>
</organism>
<feature type="transmembrane region" description="Helical" evidence="1">
    <location>
        <begin position="160"/>
        <end position="183"/>
    </location>
</feature>
<dbReference type="STRING" id="192814.GCA_900166575_00099"/>
<name>A0A4Z0GXV9_9BACI</name>
<sequence>MNSTAFKGLWKKEWIMMRGYYATVMVFNILWLLFAPLMMETGRYISTTSALMIVHMFYMAGMVLHSFNKEADHLDITLHSPRSGFGLASVKMLQSMTFYFFSLALVVTFGIFTAGRELTLELSQISGLFIRMSVFLSGIGLTFAFILFLLWSLHQLMKKYIGGLSVIVCIGLFFAITGLISSIQGSNLYETLTAFGPQFFAYERGGPVGMIYFDFGVKALTVGKIAFFLLLNGILLSLGMWVLDRKVEA</sequence>
<evidence type="ECO:0000313" key="3">
    <source>
        <dbReference type="Proteomes" id="UP000297982"/>
    </source>
</evidence>